<keyword evidence="7" id="KW-0998">Cell outer membrane</keyword>
<evidence type="ECO:0000256" key="8">
    <source>
        <dbReference type="SAM" id="Coils"/>
    </source>
</evidence>
<dbReference type="GO" id="GO:0009279">
    <property type="term" value="C:cell outer membrane"/>
    <property type="evidence" value="ECO:0007669"/>
    <property type="project" value="UniProtKB-SubCell"/>
</dbReference>
<sequence length="494" mass="56459">MKIKNYLFIVWALAAMNVQADTLQLDLKTTIAMAQRQSPSVQSARNTFLSAYWAYRYHQANYLPSLSLSSSPYINKEVNKITQSDGTALFLKQDQLGADLTLKINQNISLTGGSLFVKSSLNRLDELHNKITAYSSQPFIVGYEQSLFGYNSLKWNRRIEPIRFRESKKRYAETLEIVSAKACEHFFGLASAQAEWEMAKQNFASADTLYQMAKGRYENGTISENEMLQLEINRLNEETNVMDAQVALREKMQTIRSFLGLEQSQDICLVMPEEVPAFEVPLQRAIDWALLNSPDPDYYRRIQKESESRLAQARANAGLKADLYMQFGLSQTGADIGAAYRSPMSQQSASITIALPILDWGRGKGRVREAKSQLALTQTQVEQGMRDFYQNVEKLVLQFNMQARKVHVASLTDQRAEKRHVVARRLYIMGRNSILDLNAAISEKDAARRNYISTMQTYWSLYYTLRSMTGFDFEHNIELKEELPIESFPINKVK</sequence>
<organism evidence="10 11">
    <name type="scientific">Segatella copri</name>
    <dbReference type="NCBI Taxonomy" id="165179"/>
    <lineage>
        <taxon>Bacteria</taxon>
        <taxon>Pseudomonadati</taxon>
        <taxon>Bacteroidota</taxon>
        <taxon>Bacteroidia</taxon>
        <taxon>Bacteroidales</taxon>
        <taxon>Prevotellaceae</taxon>
        <taxon>Segatella</taxon>
    </lineage>
</organism>
<dbReference type="RefSeq" id="WP_254972611.1">
    <property type="nucleotide sequence ID" value="NZ_JANDWK010000005.1"/>
</dbReference>
<evidence type="ECO:0000256" key="5">
    <source>
        <dbReference type="ARBA" id="ARBA00022692"/>
    </source>
</evidence>
<dbReference type="Gene3D" id="1.20.1600.10">
    <property type="entry name" value="Outer membrane efflux proteins (OEP)"/>
    <property type="match status" value="1"/>
</dbReference>
<protein>
    <submittedName>
        <fullName evidence="10">TolC family protein</fullName>
    </submittedName>
</protein>
<dbReference type="InterPro" id="IPR051906">
    <property type="entry name" value="TolC-like"/>
</dbReference>
<dbReference type="GO" id="GO:0015562">
    <property type="term" value="F:efflux transmembrane transporter activity"/>
    <property type="evidence" value="ECO:0007669"/>
    <property type="project" value="InterPro"/>
</dbReference>
<dbReference type="PANTHER" id="PTHR30026:SF20">
    <property type="entry name" value="OUTER MEMBRANE PROTEIN TOLC"/>
    <property type="match status" value="1"/>
</dbReference>
<reference evidence="10" key="1">
    <citation type="submission" date="2022-07" db="EMBL/GenBank/DDBJ databases">
        <title>Prevotella copri.</title>
        <authorList>
            <person name="Yang C."/>
        </authorList>
    </citation>
    <scope>NUCLEOTIDE SEQUENCE</scope>
    <source>
        <strain evidence="10">HF1476</strain>
    </source>
</reference>
<dbReference type="Pfam" id="PF02321">
    <property type="entry name" value="OEP"/>
    <property type="match status" value="2"/>
</dbReference>
<dbReference type="SUPFAM" id="SSF56954">
    <property type="entry name" value="Outer membrane efflux proteins (OEP)"/>
    <property type="match status" value="1"/>
</dbReference>
<comment type="similarity">
    <text evidence="2">Belongs to the outer membrane factor (OMF) (TC 1.B.17) family.</text>
</comment>
<keyword evidence="4" id="KW-1134">Transmembrane beta strand</keyword>
<name>A0AAW5IQF3_9BACT</name>
<feature type="signal peptide" evidence="9">
    <location>
        <begin position="1"/>
        <end position="20"/>
    </location>
</feature>
<comment type="caution">
    <text evidence="10">The sequence shown here is derived from an EMBL/GenBank/DDBJ whole genome shotgun (WGS) entry which is preliminary data.</text>
</comment>
<keyword evidence="3" id="KW-0813">Transport</keyword>
<dbReference type="InterPro" id="IPR003423">
    <property type="entry name" value="OMP_efflux"/>
</dbReference>
<feature type="chain" id="PRO_5043633126" evidence="9">
    <location>
        <begin position="21"/>
        <end position="494"/>
    </location>
</feature>
<feature type="coiled-coil region" evidence="8">
    <location>
        <begin position="218"/>
        <end position="245"/>
    </location>
</feature>
<proteinExistence type="inferred from homology"/>
<evidence type="ECO:0000256" key="7">
    <source>
        <dbReference type="ARBA" id="ARBA00023237"/>
    </source>
</evidence>
<evidence type="ECO:0000256" key="2">
    <source>
        <dbReference type="ARBA" id="ARBA00007613"/>
    </source>
</evidence>
<evidence type="ECO:0000256" key="9">
    <source>
        <dbReference type="SAM" id="SignalP"/>
    </source>
</evidence>
<evidence type="ECO:0000256" key="3">
    <source>
        <dbReference type="ARBA" id="ARBA00022448"/>
    </source>
</evidence>
<keyword evidence="8" id="KW-0175">Coiled coil</keyword>
<evidence type="ECO:0000256" key="1">
    <source>
        <dbReference type="ARBA" id="ARBA00004442"/>
    </source>
</evidence>
<gene>
    <name evidence="10" type="ORF">NNC55_03110</name>
</gene>
<dbReference type="EMBL" id="JANDWN010000005">
    <property type="protein sequence ID" value="MCP9598954.1"/>
    <property type="molecule type" value="Genomic_DNA"/>
</dbReference>
<keyword evidence="6" id="KW-0472">Membrane</keyword>
<evidence type="ECO:0000313" key="10">
    <source>
        <dbReference type="EMBL" id="MCP9598954.1"/>
    </source>
</evidence>
<keyword evidence="5" id="KW-0812">Transmembrane</keyword>
<evidence type="ECO:0000256" key="6">
    <source>
        <dbReference type="ARBA" id="ARBA00023136"/>
    </source>
</evidence>
<dbReference type="Proteomes" id="UP001204486">
    <property type="component" value="Unassembled WGS sequence"/>
</dbReference>
<dbReference type="PANTHER" id="PTHR30026">
    <property type="entry name" value="OUTER MEMBRANE PROTEIN TOLC"/>
    <property type="match status" value="1"/>
</dbReference>
<accession>A0AAW5IQF3</accession>
<comment type="subcellular location">
    <subcellularLocation>
        <location evidence="1">Cell outer membrane</location>
    </subcellularLocation>
</comment>
<keyword evidence="9" id="KW-0732">Signal</keyword>
<dbReference type="GO" id="GO:0015288">
    <property type="term" value="F:porin activity"/>
    <property type="evidence" value="ECO:0007669"/>
    <property type="project" value="TreeGrafter"/>
</dbReference>
<evidence type="ECO:0000313" key="11">
    <source>
        <dbReference type="Proteomes" id="UP001204486"/>
    </source>
</evidence>
<dbReference type="AlphaFoldDB" id="A0AAW5IQF3"/>
<evidence type="ECO:0000256" key="4">
    <source>
        <dbReference type="ARBA" id="ARBA00022452"/>
    </source>
</evidence>
<dbReference type="GO" id="GO:1990281">
    <property type="term" value="C:efflux pump complex"/>
    <property type="evidence" value="ECO:0007669"/>
    <property type="project" value="TreeGrafter"/>
</dbReference>